<reference evidence="1 2" key="1">
    <citation type="submission" date="2017-02" db="EMBL/GenBank/DDBJ databases">
        <title>Pseudoalteromonas ulvae TC14 Genome.</title>
        <authorList>
            <person name="Molmeret M."/>
        </authorList>
    </citation>
    <scope>NUCLEOTIDE SEQUENCE [LARGE SCALE GENOMIC DNA]</scope>
    <source>
        <strain evidence="1">TC14</strain>
    </source>
</reference>
<evidence type="ECO:0000313" key="2">
    <source>
        <dbReference type="Proteomes" id="UP000194841"/>
    </source>
</evidence>
<dbReference type="AlphaFoldDB" id="A0A244CRY5"/>
<organism evidence="1 2">
    <name type="scientific">Pseudoalteromonas ulvae</name>
    <dbReference type="NCBI Taxonomy" id="107327"/>
    <lineage>
        <taxon>Bacteria</taxon>
        <taxon>Pseudomonadati</taxon>
        <taxon>Pseudomonadota</taxon>
        <taxon>Gammaproteobacteria</taxon>
        <taxon>Alteromonadales</taxon>
        <taxon>Pseudoalteromonadaceae</taxon>
        <taxon>Pseudoalteromonas</taxon>
    </lineage>
</organism>
<sequence>MSDIITSISYDESLHLVLVKLTGTASSTDVIRNYDVITRYAHARQCQKLLIDVTELRHRYAAVEVIDVILAIKDKLAGFHVARVVGFDGYLHDLLLQNAKRFSLNAENFECFKKAKNWLEKAA</sequence>
<dbReference type="RefSeq" id="WP_086743554.1">
    <property type="nucleotide sequence ID" value="NZ_MWPV01000002.1"/>
</dbReference>
<accession>A0A244CRY5</accession>
<gene>
    <name evidence="1" type="ORF">B1199_07800</name>
</gene>
<dbReference type="Proteomes" id="UP000194841">
    <property type="component" value="Unassembled WGS sequence"/>
</dbReference>
<protein>
    <recommendedName>
        <fullName evidence="3">STAS/SEC14 domain-containing protein</fullName>
    </recommendedName>
</protein>
<keyword evidence="2" id="KW-1185">Reference proteome</keyword>
<dbReference type="EMBL" id="MWPV01000002">
    <property type="protein sequence ID" value="OUL58246.1"/>
    <property type="molecule type" value="Genomic_DNA"/>
</dbReference>
<proteinExistence type="predicted"/>
<dbReference type="OrthoDB" id="6290375at2"/>
<name>A0A244CRY5_PSEDV</name>
<evidence type="ECO:0000313" key="1">
    <source>
        <dbReference type="EMBL" id="OUL58246.1"/>
    </source>
</evidence>
<evidence type="ECO:0008006" key="3">
    <source>
        <dbReference type="Google" id="ProtNLM"/>
    </source>
</evidence>
<comment type="caution">
    <text evidence="1">The sequence shown here is derived from an EMBL/GenBank/DDBJ whole genome shotgun (WGS) entry which is preliminary data.</text>
</comment>